<dbReference type="CDD" id="cd17470">
    <property type="entry name" value="T3SS_Flik_C"/>
    <property type="match status" value="1"/>
</dbReference>
<dbReference type="Pfam" id="PF02120">
    <property type="entry name" value="Flg_hook"/>
    <property type="match status" value="1"/>
</dbReference>
<evidence type="ECO:0000259" key="5">
    <source>
        <dbReference type="Pfam" id="PF02120"/>
    </source>
</evidence>
<gene>
    <name evidence="6" type="ORF">HGO26_08115</name>
</gene>
<comment type="function">
    <text evidence="1">Controls the length of the flagellar hook.</text>
</comment>
<dbReference type="PRINTS" id="PR01007">
    <property type="entry name" value="FLGHOOKFLIK"/>
</dbReference>
<keyword evidence="6" id="KW-0282">Flagellum</keyword>
<dbReference type="Proteomes" id="UP000527352">
    <property type="component" value="Unassembled WGS sequence"/>
</dbReference>
<dbReference type="InterPro" id="IPR038610">
    <property type="entry name" value="FliK-like_C_sf"/>
</dbReference>
<evidence type="ECO:0000256" key="2">
    <source>
        <dbReference type="ARBA" id="ARBA00009149"/>
    </source>
</evidence>
<comment type="caution">
    <text evidence="6">The sequence shown here is derived from an EMBL/GenBank/DDBJ whole genome shotgun (WGS) entry which is preliminary data.</text>
</comment>
<evidence type="ECO:0000256" key="1">
    <source>
        <dbReference type="ARBA" id="ARBA00003944"/>
    </source>
</evidence>
<sequence>MQQMTNILLSKTGNSAANSAKTSSQESNNEDFSSTLASVTASSFSISASKKTIANTDDTVQVTSADKVKDDDISTDDADVNLIFAQISMANDMKKTASDGDSLPLAFLNAEEDITGEENIDTSSALLTGSALASTVSVEIELASDIDADEAGFSAELQKLVSTSPDMAAILIADDVKPSSLTDKSLVQILPIDPNILEVSADSDVVIDPNLTDDASELPLEDTELVSATEVGVSIDESLVENEVTLNAVINQAGLANSATIKSVTNTAAKATTSSSTVNSLNTANIATSGNTFDLNTLGSSTSSEPLDTTSVTESDLDGSPNSDLAANLLLKDAKLTVAMDIPRDESFMDDSNTFSELKSTSSIQTLSMSQLNRQETMQVQLSLRQGVEQQNQMQEMIQRFSPVMKQQLITMVSQGIQHAEIRLDPPELGHMLVKIQVHGDQTQVQFHVTQPQTRDLVEQAMPRLRELLQEQGMQLADSHVSQGDQGERREGSFGDGGSSNAADMDEISAEELHLGLNQAISVTSGIDYYA</sequence>
<dbReference type="EMBL" id="JABAEB010000004">
    <property type="protein sequence ID" value="NLQ22844.1"/>
    <property type="molecule type" value="Genomic_DNA"/>
</dbReference>
<dbReference type="InterPro" id="IPR052563">
    <property type="entry name" value="FliK"/>
</dbReference>
<feature type="region of interest" description="Disordered" evidence="4">
    <location>
        <begin position="297"/>
        <end position="320"/>
    </location>
</feature>
<keyword evidence="6" id="KW-0969">Cilium</keyword>
<dbReference type="InterPro" id="IPR001635">
    <property type="entry name" value="Flag_hook_Flik"/>
</dbReference>
<evidence type="ECO:0000256" key="4">
    <source>
        <dbReference type="SAM" id="MobiDB-lite"/>
    </source>
</evidence>
<keyword evidence="6" id="KW-0966">Cell projection</keyword>
<evidence type="ECO:0000313" key="7">
    <source>
        <dbReference type="Proteomes" id="UP000527352"/>
    </source>
</evidence>
<name>A0ABX1KMC9_9GAMM</name>
<feature type="region of interest" description="Disordered" evidence="4">
    <location>
        <begin position="8"/>
        <end position="30"/>
    </location>
</feature>
<accession>A0ABX1KMC9</accession>
<keyword evidence="7" id="KW-1185">Reference proteome</keyword>
<dbReference type="InterPro" id="IPR021136">
    <property type="entry name" value="Flagellar_hook_control-like_C"/>
</dbReference>
<evidence type="ECO:0000256" key="3">
    <source>
        <dbReference type="ARBA" id="ARBA00022795"/>
    </source>
</evidence>
<protein>
    <submittedName>
        <fullName evidence="6">Flagellar hook-length control protein FliK</fullName>
    </submittedName>
</protein>
<dbReference type="PANTHER" id="PTHR37533">
    <property type="entry name" value="FLAGELLAR HOOK-LENGTH CONTROL PROTEIN"/>
    <property type="match status" value="1"/>
</dbReference>
<feature type="region of interest" description="Disordered" evidence="4">
    <location>
        <begin position="475"/>
        <end position="503"/>
    </location>
</feature>
<reference evidence="6 7" key="1">
    <citation type="submission" date="2020-04" db="EMBL/GenBank/DDBJ databases">
        <title>The first description of lens atrophy caused by putative novel Shewanella sp. that is a new emerging pathogen for cultured rainbow trout?</title>
        <authorList>
            <person name="Saticioglu I.B."/>
            <person name="Duman M."/>
            <person name="Altun S."/>
        </authorList>
    </citation>
    <scope>NUCLEOTIDE SEQUENCE [LARGE SCALE GENOMIC DNA]</scope>
    <source>
        <strain evidence="6 7">S-1</strain>
    </source>
</reference>
<dbReference type="RefSeq" id="WP_168824459.1">
    <property type="nucleotide sequence ID" value="NZ_JABAEB010000004.1"/>
</dbReference>
<dbReference type="Gene3D" id="3.30.750.140">
    <property type="match status" value="1"/>
</dbReference>
<dbReference type="PANTHER" id="PTHR37533:SF2">
    <property type="entry name" value="FLAGELLAR HOOK-LENGTH CONTROL PROTEIN"/>
    <property type="match status" value="1"/>
</dbReference>
<feature type="domain" description="Flagellar hook-length control protein-like C-terminal" evidence="5">
    <location>
        <begin position="407"/>
        <end position="488"/>
    </location>
</feature>
<evidence type="ECO:0000313" key="6">
    <source>
        <dbReference type="EMBL" id="NLQ22844.1"/>
    </source>
</evidence>
<proteinExistence type="inferred from homology"/>
<feature type="compositionally biased region" description="Polar residues" evidence="4">
    <location>
        <begin position="297"/>
        <end position="314"/>
    </location>
</feature>
<organism evidence="6 7">
    <name type="scientific">Shewanella oncorhynchi</name>
    <dbReference type="NCBI Taxonomy" id="2726434"/>
    <lineage>
        <taxon>Bacteria</taxon>
        <taxon>Pseudomonadati</taxon>
        <taxon>Pseudomonadota</taxon>
        <taxon>Gammaproteobacteria</taxon>
        <taxon>Alteromonadales</taxon>
        <taxon>Shewanellaceae</taxon>
        <taxon>Shewanella</taxon>
    </lineage>
</organism>
<comment type="similarity">
    <text evidence="2">Belongs to the FliK family.</text>
</comment>
<keyword evidence="3" id="KW-1005">Bacterial flagellum biogenesis</keyword>